<dbReference type="InterPro" id="IPR036259">
    <property type="entry name" value="MFS_trans_sf"/>
</dbReference>
<dbReference type="PANTHER" id="PTHR23514:SF13">
    <property type="entry name" value="INNER MEMBRANE PROTEIN YBJJ"/>
    <property type="match status" value="1"/>
</dbReference>
<dbReference type="InterPro" id="IPR020846">
    <property type="entry name" value="MFS_dom"/>
</dbReference>
<dbReference type="Proteomes" id="UP001589774">
    <property type="component" value="Unassembled WGS sequence"/>
</dbReference>
<reference evidence="7 8" key="1">
    <citation type="submission" date="2024-09" db="EMBL/GenBank/DDBJ databases">
        <authorList>
            <person name="Sun Q."/>
            <person name="Mori K."/>
        </authorList>
    </citation>
    <scope>NUCLEOTIDE SEQUENCE [LARGE SCALE GENOMIC DNA]</scope>
    <source>
        <strain evidence="7 8">CCM 7765</strain>
    </source>
</reference>
<feature type="transmembrane region" description="Helical" evidence="5">
    <location>
        <begin position="219"/>
        <end position="242"/>
    </location>
</feature>
<feature type="transmembrane region" description="Helical" evidence="5">
    <location>
        <begin position="311"/>
        <end position="329"/>
    </location>
</feature>
<keyword evidence="8" id="KW-1185">Reference proteome</keyword>
<organism evidence="7 8">
    <name type="scientific">Olivibacter oleidegradans</name>
    <dbReference type="NCBI Taxonomy" id="760123"/>
    <lineage>
        <taxon>Bacteria</taxon>
        <taxon>Pseudomonadati</taxon>
        <taxon>Bacteroidota</taxon>
        <taxon>Sphingobacteriia</taxon>
        <taxon>Sphingobacteriales</taxon>
        <taxon>Sphingobacteriaceae</taxon>
        <taxon>Olivibacter</taxon>
    </lineage>
</organism>
<feature type="transmembrane region" description="Helical" evidence="5">
    <location>
        <begin position="167"/>
        <end position="189"/>
    </location>
</feature>
<dbReference type="InterPro" id="IPR011701">
    <property type="entry name" value="MFS"/>
</dbReference>
<dbReference type="InterPro" id="IPR051788">
    <property type="entry name" value="MFS_Transporter"/>
</dbReference>
<feature type="transmembrane region" description="Helical" evidence="5">
    <location>
        <begin position="50"/>
        <end position="68"/>
    </location>
</feature>
<evidence type="ECO:0000256" key="5">
    <source>
        <dbReference type="SAM" id="Phobius"/>
    </source>
</evidence>
<gene>
    <name evidence="7" type="ORF">ACFFI0_14575</name>
</gene>
<evidence type="ECO:0000256" key="4">
    <source>
        <dbReference type="ARBA" id="ARBA00023136"/>
    </source>
</evidence>
<feature type="domain" description="Major facilitator superfamily (MFS) profile" evidence="6">
    <location>
        <begin position="1"/>
        <end position="396"/>
    </location>
</feature>
<proteinExistence type="predicted"/>
<feature type="transmembrane region" description="Helical" evidence="5">
    <location>
        <begin position="254"/>
        <end position="273"/>
    </location>
</feature>
<dbReference type="CDD" id="cd17393">
    <property type="entry name" value="MFS_MosC_like"/>
    <property type="match status" value="1"/>
</dbReference>
<evidence type="ECO:0000256" key="3">
    <source>
        <dbReference type="ARBA" id="ARBA00022989"/>
    </source>
</evidence>
<protein>
    <submittedName>
        <fullName evidence="7">MFS transporter</fullName>
    </submittedName>
</protein>
<sequence length="404" mass="43090">MNNTSINGINPAKARSATQYIFLICGLGISSWAPMVPYAKERLGLNDADLGLLLLLLGAGAITMMPLTGVMTTRYGSRPVILYSTFIMALSLPMLLLMTSPILMGIMLFIFGAAVGTIDVAMNAHGVQVQNIFTKPIMSSLHGLFSVGGLLGSLGLGFFIRFGLEPIVAAISISLLLLLIVCSQYTNLLSADSEIKLRKSNSSEVIDGQGGFSWMKGSVLFLGAMCFIVFLSEGAMLDWSAVYLREIRYVEPEFAGSGYAAFSIAMAIMRLVGDRIVARLDGKRVVVGGSLLAAFGLSLVVFVPWISGTLFGFVLLGLGAANIVPVFFTEGGRINGLSPTVTIPAITTMGYAGQLIGPAILGFIAYNFSLPIAFACIGLMLLLVALSYSVRRNERSKLLKNYSE</sequence>
<evidence type="ECO:0000256" key="1">
    <source>
        <dbReference type="ARBA" id="ARBA00004141"/>
    </source>
</evidence>
<dbReference type="EMBL" id="JBHLWO010000002">
    <property type="protein sequence ID" value="MFC0319543.1"/>
    <property type="molecule type" value="Genomic_DNA"/>
</dbReference>
<dbReference type="SUPFAM" id="SSF103473">
    <property type="entry name" value="MFS general substrate transporter"/>
    <property type="match status" value="1"/>
</dbReference>
<feature type="transmembrane region" description="Helical" evidence="5">
    <location>
        <begin position="102"/>
        <end position="122"/>
    </location>
</feature>
<evidence type="ECO:0000256" key="2">
    <source>
        <dbReference type="ARBA" id="ARBA00022692"/>
    </source>
</evidence>
<evidence type="ECO:0000313" key="8">
    <source>
        <dbReference type="Proteomes" id="UP001589774"/>
    </source>
</evidence>
<dbReference type="Gene3D" id="1.20.1250.20">
    <property type="entry name" value="MFS general substrate transporter like domains"/>
    <property type="match status" value="2"/>
</dbReference>
<feature type="transmembrane region" description="Helical" evidence="5">
    <location>
        <begin position="143"/>
        <end position="161"/>
    </location>
</feature>
<feature type="transmembrane region" description="Helical" evidence="5">
    <location>
        <begin position="80"/>
        <end position="96"/>
    </location>
</feature>
<feature type="transmembrane region" description="Helical" evidence="5">
    <location>
        <begin position="20"/>
        <end position="38"/>
    </location>
</feature>
<feature type="transmembrane region" description="Helical" evidence="5">
    <location>
        <begin position="285"/>
        <end position="305"/>
    </location>
</feature>
<dbReference type="PROSITE" id="PS50850">
    <property type="entry name" value="MFS"/>
    <property type="match status" value="1"/>
</dbReference>
<evidence type="ECO:0000313" key="7">
    <source>
        <dbReference type="EMBL" id="MFC0319543.1"/>
    </source>
</evidence>
<dbReference type="Pfam" id="PF07690">
    <property type="entry name" value="MFS_1"/>
    <property type="match status" value="1"/>
</dbReference>
<comment type="subcellular location">
    <subcellularLocation>
        <location evidence="1">Membrane</location>
        <topology evidence="1">Multi-pass membrane protein</topology>
    </subcellularLocation>
</comment>
<comment type="caution">
    <text evidence="7">The sequence shown here is derived from an EMBL/GenBank/DDBJ whole genome shotgun (WGS) entry which is preliminary data.</text>
</comment>
<accession>A0ABV6HNP5</accession>
<keyword evidence="3 5" id="KW-1133">Transmembrane helix</keyword>
<keyword evidence="2 5" id="KW-0812">Transmembrane</keyword>
<dbReference type="RefSeq" id="WP_130855870.1">
    <property type="nucleotide sequence ID" value="NZ_JBHLWO010000002.1"/>
</dbReference>
<name>A0ABV6HNP5_9SPHI</name>
<dbReference type="PANTHER" id="PTHR23514">
    <property type="entry name" value="BYPASS OF STOP CODON PROTEIN 6"/>
    <property type="match status" value="1"/>
</dbReference>
<evidence type="ECO:0000259" key="6">
    <source>
        <dbReference type="PROSITE" id="PS50850"/>
    </source>
</evidence>
<keyword evidence="4 5" id="KW-0472">Membrane</keyword>
<feature type="transmembrane region" description="Helical" evidence="5">
    <location>
        <begin position="341"/>
        <end position="366"/>
    </location>
</feature>
<feature type="transmembrane region" description="Helical" evidence="5">
    <location>
        <begin position="372"/>
        <end position="390"/>
    </location>
</feature>